<keyword evidence="2" id="KW-1133">Transmembrane helix</keyword>
<proteinExistence type="predicted"/>
<feature type="region of interest" description="Disordered" evidence="1">
    <location>
        <begin position="294"/>
        <end position="318"/>
    </location>
</feature>
<keyword evidence="2" id="KW-0472">Membrane</keyword>
<feature type="transmembrane region" description="Helical" evidence="2">
    <location>
        <begin position="209"/>
        <end position="231"/>
    </location>
</feature>
<gene>
    <name evidence="3" type="ORF">LA521A_21190</name>
</gene>
<feature type="transmembrane region" description="Helical" evidence="2">
    <location>
        <begin position="165"/>
        <end position="188"/>
    </location>
</feature>
<protein>
    <submittedName>
        <fullName evidence="3">Uncharacterized protein</fullName>
    </submittedName>
</protein>
<dbReference type="EMBL" id="AP027041">
    <property type="protein sequence ID" value="BDU16918.1"/>
    <property type="molecule type" value="Genomic_DNA"/>
</dbReference>
<accession>A0ABN6UPX1</accession>
<name>A0ABN6UPX1_9GAMM</name>
<dbReference type="Proteomes" id="UP001317822">
    <property type="component" value="Chromosome"/>
</dbReference>
<feature type="transmembrane region" description="Helical" evidence="2">
    <location>
        <begin position="136"/>
        <end position="153"/>
    </location>
</feature>
<organism evidence="3 4">
    <name type="scientific">Lysobacter auxotrophicus</name>
    <dbReference type="NCBI Taxonomy" id="2992573"/>
    <lineage>
        <taxon>Bacteria</taxon>
        <taxon>Pseudomonadati</taxon>
        <taxon>Pseudomonadota</taxon>
        <taxon>Gammaproteobacteria</taxon>
        <taxon>Lysobacterales</taxon>
        <taxon>Lysobacteraceae</taxon>
        <taxon>Lysobacter</taxon>
    </lineage>
</organism>
<keyword evidence="2" id="KW-0812">Transmembrane</keyword>
<evidence type="ECO:0000256" key="1">
    <source>
        <dbReference type="SAM" id="MobiDB-lite"/>
    </source>
</evidence>
<dbReference type="RefSeq" id="WP_281778888.1">
    <property type="nucleotide sequence ID" value="NZ_AP027041.1"/>
</dbReference>
<reference evidence="3 4" key="1">
    <citation type="journal article" date="2023" name="Int. J. Syst. Evol. Microbiol.">
        <title>Physiological and genomic analyses of cobalamin (vitamin B12)-auxotrophy of Lysobacter auxotrophicus sp. nov., a methionine-auxotrophic chitinolytic bacterium isolated from chitin-treated soil.</title>
        <authorList>
            <person name="Saito A."/>
            <person name="Dohra H."/>
            <person name="Hamada M."/>
            <person name="Moriuchi R."/>
            <person name="Kotsuchibashi Y."/>
            <person name="Mori K."/>
        </authorList>
    </citation>
    <scope>NUCLEOTIDE SEQUENCE [LARGE SCALE GENOMIC DNA]</scope>
    <source>
        <strain evidence="3 4">5-21a</strain>
    </source>
</reference>
<evidence type="ECO:0000256" key="2">
    <source>
        <dbReference type="SAM" id="Phobius"/>
    </source>
</evidence>
<evidence type="ECO:0000313" key="3">
    <source>
        <dbReference type="EMBL" id="BDU16918.1"/>
    </source>
</evidence>
<keyword evidence="4" id="KW-1185">Reference proteome</keyword>
<sequence>MLHSSEKPCPRLWRQLFEELRSCKGVDGQGVPRELLHELQNLSADTAEAWELYRLDAAMLEYLSDQELRLRILAYRELLQHLLTKDAYTSLCENLSLSNERADLLNEAKGLASRMYRRYVLVPSVEALRADIAMKIFLSVATACVAVALLEVFDPRQLSNFAGEWRIYLVAAAAGASGAAVSTTVRLYRVDPRHEPLLTWMSLEQGKPSLWVAPVLGAVFGMVLVLLINAGVISGALFPANLDDPARAPKLMIWAFIAGWAERFVPDVLNKLAAIRTTRPPDEFLRTRYANEARAGTSNGTSSVHGEPDQATIDRAVG</sequence>
<evidence type="ECO:0000313" key="4">
    <source>
        <dbReference type="Proteomes" id="UP001317822"/>
    </source>
</evidence>